<evidence type="ECO:0000313" key="1">
    <source>
        <dbReference type="EMBL" id="UQN15253.1"/>
    </source>
</evidence>
<dbReference type="Pfam" id="PF20060">
    <property type="entry name" value="DUF6459"/>
    <property type="match status" value="1"/>
</dbReference>
<organism evidence="1">
    <name type="scientific">Gulosibacter sediminis</name>
    <dbReference type="NCBI Taxonomy" id="1729695"/>
    <lineage>
        <taxon>Bacteria</taxon>
        <taxon>Bacillati</taxon>
        <taxon>Actinomycetota</taxon>
        <taxon>Actinomycetes</taxon>
        <taxon>Micrococcales</taxon>
        <taxon>Microbacteriaceae</taxon>
        <taxon>Gulosibacter</taxon>
    </lineage>
</organism>
<accession>A0ABY4N1Y7</accession>
<reference evidence="1" key="1">
    <citation type="submission" date="2022-05" db="EMBL/GenBank/DDBJ databases">
        <title>Complete genome sequence of toluene-degrading Gulosibacter sediminis strain ACHW.36C.</title>
        <authorList>
            <person name="Wai A.C."/>
            <person name="Lai G.K."/>
            <person name="Griffin S.D."/>
            <person name="Leung F.C."/>
        </authorList>
    </citation>
    <scope>NUCLEOTIDE SEQUENCE [LARGE SCALE GENOMIC DNA]</scope>
    <source>
        <strain evidence="1">ACHW.36C</strain>
    </source>
</reference>
<proteinExistence type="predicted"/>
<protein>
    <submittedName>
        <fullName evidence="1">Rv3235 family protein</fullName>
    </submittedName>
</protein>
<sequence length="151" mass="16713">MPQPQSRLSTALNDDVPQPLRFGEGVLTALPAPRGTAAPTGDPEPMLRNLARGVFEAMAGIREIEQLTRWLAPEVASKLLARAQHAARARQRRGGVAMRPMIEPIHCVWQSPREGVVEATVVVDLGSRCRAVAIRLESYRGRWRAQRLHVL</sequence>
<dbReference type="InterPro" id="IPR045596">
    <property type="entry name" value="DUF6459"/>
</dbReference>
<name>A0ABY4N1Y7_9MICO</name>
<gene>
    <name evidence="1" type="ORF">M3M28_01915</name>
</gene>
<dbReference type="EMBL" id="CP097160">
    <property type="protein sequence ID" value="UQN15253.1"/>
    <property type="molecule type" value="Genomic_DNA"/>
</dbReference>